<gene>
    <name evidence="7" type="primary">mraZ</name>
    <name evidence="9" type="ORF">E9228_000747</name>
</gene>
<organism evidence="9 10">
    <name type="scientific">Curtobacterium salicis</name>
    <dbReference type="NCBI Taxonomy" id="1779862"/>
    <lineage>
        <taxon>Bacteria</taxon>
        <taxon>Bacillati</taxon>
        <taxon>Actinomycetota</taxon>
        <taxon>Actinomycetes</taxon>
        <taxon>Micrococcales</taxon>
        <taxon>Microbacteriaceae</taxon>
        <taxon>Curtobacterium</taxon>
    </lineage>
</organism>
<dbReference type="InterPro" id="IPR003444">
    <property type="entry name" value="MraZ"/>
</dbReference>
<reference evidence="9 10" key="1">
    <citation type="submission" date="2020-03" db="EMBL/GenBank/DDBJ databases">
        <title>Above-ground endophytic microbial communities from plants in different locations in the United States.</title>
        <authorList>
            <person name="Frank C."/>
        </authorList>
    </citation>
    <scope>NUCLEOTIDE SEQUENCE [LARGE SCALE GENOMIC DNA]</scope>
    <source>
        <strain evidence="9 10">WW7</strain>
    </source>
</reference>
<evidence type="ECO:0000259" key="8">
    <source>
        <dbReference type="PROSITE" id="PS51740"/>
    </source>
</evidence>
<evidence type="ECO:0000313" key="10">
    <source>
        <dbReference type="Proteomes" id="UP001318300"/>
    </source>
</evidence>
<keyword evidence="10" id="KW-1185">Reference proteome</keyword>
<dbReference type="HAMAP" id="MF_01008">
    <property type="entry name" value="MraZ"/>
    <property type="match status" value="1"/>
</dbReference>
<dbReference type="CDD" id="cd16320">
    <property type="entry name" value="MraZ_N"/>
    <property type="match status" value="1"/>
</dbReference>
<comment type="subunit">
    <text evidence="7">Forms oligomers.</text>
</comment>
<evidence type="ECO:0000256" key="2">
    <source>
        <dbReference type="ARBA" id="ARBA00022490"/>
    </source>
</evidence>
<dbReference type="InterPro" id="IPR007159">
    <property type="entry name" value="SpoVT-AbrB_dom"/>
</dbReference>
<keyword evidence="2 7" id="KW-0963">Cytoplasm</keyword>
<dbReference type="InterPro" id="IPR037914">
    <property type="entry name" value="SpoVT-AbrB_sf"/>
</dbReference>
<dbReference type="PANTHER" id="PTHR34701">
    <property type="entry name" value="TRANSCRIPTIONAL REGULATOR MRAZ"/>
    <property type="match status" value="1"/>
</dbReference>
<sequence length="155" mass="17507">MTKTGGAEGRPRVLLGTHAPKLDEKGRVILPAKFRDELSGGLVMTRGQERCVVVFSARTFEELHERIRQAPMTSKRTRDYMRLFLSGASAEQPDKQNRVTIPQNLREYAGLERDLTVIGSGDRAEIWSTSAWETYYAETEEAFAENDEEVIPGIF</sequence>
<evidence type="ECO:0000256" key="5">
    <source>
        <dbReference type="ARBA" id="ARBA00023125"/>
    </source>
</evidence>
<evidence type="ECO:0000256" key="3">
    <source>
        <dbReference type="ARBA" id="ARBA00022737"/>
    </source>
</evidence>
<keyword evidence="5 7" id="KW-0238">DNA-binding</keyword>
<protein>
    <recommendedName>
        <fullName evidence="1 7">Transcriptional regulator MraZ</fullName>
    </recommendedName>
</protein>
<keyword evidence="3" id="KW-0677">Repeat</keyword>
<keyword evidence="6 7" id="KW-0804">Transcription</keyword>
<dbReference type="Pfam" id="PF02381">
    <property type="entry name" value="MraZ"/>
    <property type="match status" value="2"/>
</dbReference>
<dbReference type="CDD" id="cd16321">
    <property type="entry name" value="MraZ_C"/>
    <property type="match status" value="1"/>
</dbReference>
<dbReference type="Proteomes" id="UP001318300">
    <property type="component" value="Unassembled WGS sequence"/>
</dbReference>
<accession>A0ABX0T3R5</accession>
<comment type="similarity">
    <text evidence="7">Belongs to the MraZ family.</text>
</comment>
<feature type="domain" description="SpoVT-AbrB" evidence="8">
    <location>
        <begin position="88"/>
        <end position="131"/>
    </location>
</feature>
<comment type="caution">
    <text evidence="9">The sequence shown here is derived from an EMBL/GenBank/DDBJ whole genome shotgun (WGS) entry which is preliminary data.</text>
</comment>
<dbReference type="SUPFAM" id="SSF89447">
    <property type="entry name" value="AbrB/MazE/MraZ-like"/>
    <property type="match status" value="1"/>
</dbReference>
<name>A0ABX0T3R5_9MICO</name>
<evidence type="ECO:0000256" key="7">
    <source>
        <dbReference type="HAMAP-Rule" id="MF_01008"/>
    </source>
</evidence>
<dbReference type="InterPro" id="IPR038619">
    <property type="entry name" value="MraZ_sf"/>
</dbReference>
<dbReference type="PANTHER" id="PTHR34701:SF1">
    <property type="entry name" value="TRANSCRIPTIONAL REGULATOR MRAZ"/>
    <property type="match status" value="1"/>
</dbReference>
<keyword evidence="4 7" id="KW-0805">Transcription regulation</keyword>
<dbReference type="NCBIfam" id="TIGR00242">
    <property type="entry name" value="division/cell wall cluster transcriptional repressor MraZ"/>
    <property type="match status" value="1"/>
</dbReference>
<evidence type="ECO:0000256" key="6">
    <source>
        <dbReference type="ARBA" id="ARBA00023163"/>
    </source>
</evidence>
<dbReference type="PROSITE" id="PS51740">
    <property type="entry name" value="SPOVT_ABRB"/>
    <property type="match status" value="2"/>
</dbReference>
<evidence type="ECO:0000313" key="9">
    <source>
        <dbReference type="EMBL" id="NII40128.1"/>
    </source>
</evidence>
<feature type="domain" description="SpoVT-AbrB" evidence="8">
    <location>
        <begin position="17"/>
        <end position="59"/>
    </location>
</feature>
<comment type="subcellular location">
    <subcellularLocation>
        <location evidence="7">Cytoplasm</location>
        <location evidence="7">Nucleoid</location>
    </subcellularLocation>
</comment>
<dbReference type="InterPro" id="IPR020603">
    <property type="entry name" value="MraZ_dom"/>
</dbReference>
<dbReference type="InterPro" id="IPR035642">
    <property type="entry name" value="MraZ_N"/>
</dbReference>
<evidence type="ECO:0000256" key="4">
    <source>
        <dbReference type="ARBA" id="ARBA00023015"/>
    </source>
</evidence>
<dbReference type="EMBL" id="JAAOYO010000001">
    <property type="protein sequence ID" value="NII40128.1"/>
    <property type="molecule type" value="Genomic_DNA"/>
</dbReference>
<evidence type="ECO:0000256" key="1">
    <source>
        <dbReference type="ARBA" id="ARBA00013860"/>
    </source>
</evidence>
<dbReference type="Gene3D" id="3.40.1550.20">
    <property type="entry name" value="Transcriptional regulator MraZ domain"/>
    <property type="match status" value="1"/>
</dbReference>
<dbReference type="InterPro" id="IPR035644">
    <property type="entry name" value="MraZ_C"/>
</dbReference>
<proteinExistence type="inferred from homology"/>